<dbReference type="AlphaFoldDB" id="A0A9L0TDI9"/>
<dbReference type="Proteomes" id="UP000002281">
    <property type="component" value="Chromosome 19"/>
</dbReference>
<dbReference type="InterPro" id="IPR032840">
    <property type="entry name" value="CFAP91_dom"/>
</dbReference>
<sequence length="327" mass="37965">MSHVVTIEEPQAKPDVSQPRCGVKSGAWGHVSSSRMYDFLYDPLFILSSEKDHKQADVQATMIRSKLRKVPRFRAMFSNLIHYPRYSVYWSKADPVPAFVRREWKGQEEKHREALQQLATTDTSFQMPKEVYEDPEVTGRNRYKYFERPFLPFLEQMPLNVVFETTKIEAYTFPPASPDYPPSPSKCTVGTQTAYRDAEVQTDPYSPEYVVCQDSIPELLTLATLTWGRGLPAGQAEVEMIERAREKRAWEATLPPLSDTAQFEKRRRMMNVMERKEWAFREQEIENATVPRPWPSSCPANSLLANPVSSSPWYWIHHQDTLESSYR</sequence>
<feature type="domain" description="CFAP91" evidence="7">
    <location>
        <begin position="191"/>
        <end position="288"/>
    </location>
</feature>
<dbReference type="Pfam" id="PF14738">
    <property type="entry name" value="CFAP91"/>
    <property type="match status" value="1"/>
</dbReference>
<name>A0A9L0TDI9_HORSE</name>
<accession>A0A9L0TDI9</accession>
<reference evidence="8" key="2">
    <citation type="submission" date="2025-08" db="UniProtKB">
        <authorList>
            <consortium name="Ensembl"/>
        </authorList>
    </citation>
    <scope>IDENTIFICATION</scope>
    <source>
        <strain evidence="8">Thoroughbred</strain>
    </source>
</reference>
<protein>
    <recommendedName>
        <fullName evidence="6">Cilia- and flagella-associated protein 91</fullName>
    </recommendedName>
</protein>
<keyword evidence="9" id="KW-1185">Reference proteome</keyword>
<evidence type="ECO:0000256" key="1">
    <source>
        <dbReference type="ARBA" id="ARBA00004430"/>
    </source>
</evidence>
<proteinExistence type="inferred from homology"/>
<evidence type="ECO:0000256" key="6">
    <source>
        <dbReference type="ARBA" id="ARBA00029555"/>
    </source>
</evidence>
<organism evidence="8 9">
    <name type="scientific">Equus caballus</name>
    <name type="common">Horse</name>
    <dbReference type="NCBI Taxonomy" id="9796"/>
    <lineage>
        <taxon>Eukaryota</taxon>
        <taxon>Metazoa</taxon>
        <taxon>Chordata</taxon>
        <taxon>Craniata</taxon>
        <taxon>Vertebrata</taxon>
        <taxon>Euteleostomi</taxon>
        <taxon>Mammalia</taxon>
        <taxon>Eutheria</taxon>
        <taxon>Laurasiatheria</taxon>
        <taxon>Perissodactyla</taxon>
        <taxon>Equidae</taxon>
        <taxon>Equus</taxon>
    </lineage>
</organism>
<dbReference type="PANTHER" id="PTHR22455:SF10">
    <property type="entry name" value="CILIA- AND FLAGELLA-ASSOCIATED PROTEIN 91"/>
    <property type="match status" value="1"/>
</dbReference>
<comment type="subcellular location">
    <subcellularLocation>
        <location evidence="1">Cytoplasm</location>
        <location evidence="1">Cytoskeleton</location>
        <location evidence="1">Cilium axoneme</location>
    </subcellularLocation>
</comment>
<evidence type="ECO:0000313" key="9">
    <source>
        <dbReference type="Proteomes" id="UP000002281"/>
    </source>
</evidence>
<reference evidence="8" key="3">
    <citation type="submission" date="2025-09" db="UniProtKB">
        <authorList>
            <consortium name="Ensembl"/>
        </authorList>
    </citation>
    <scope>IDENTIFICATION</scope>
    <source>
        <strain evidence="8">Thoroughbred</strain>
    </source>
</reference>
<reference evidence="8 9" key="1">
    <citation type="journal article" date="2009" name="Science">
        <title>Genome sequence, comparative analysis, and population genetics of the domestic horse.</title>
        <authorList>
            <consortium name="Broad Institute Genome Sequencing Platform"/>
            <consortium name="Broad Institute Whole Genome Assembly Team"/>
            <person name="Wade C.M."/>
            <person name="Giulotto E."/>
            <person name="Sigurdsson S."/>
            <person name="Zoli M."/>
            <person name="Gnerre S."/>
            <person name="Imsland F."/>
            <person name="Lear T.L."/>
            <person name="Adelson D.L."/>
            <person name="Bailey E."/>
            <person name="Bellone R.R."/>
            <person name="Bloecker H."/>
            <person name="Distl O."/>
            <person name="Edgar R.C."/>
            <person name="Garber M."/>
            <person name="Leeb T."/>
            <person name="Mauceli E."/>
            <person name="MacLeod J.N."/>
            <person name="Penedo M.C.T."/>
            <person name="Raison J.M."/>
            <person name="Sharpe T."/>
            <person name="Vogel J."/>
            <person name="Andersson L."/>
            <person name="Antczak D.F."/>
            <person name="Biagi T."/>
            <person name="Binns M.M."/>
            <person name="Chowdhary B.P."/>
            <person name="Coleman S.J."/>
            <person name="Della Valle G."/>
            <person name="Fryc S."/>
            <person name="Guerin G."/>
            <person name="Hasegawa T."/>
            <person name="Hill E.W."/>
            <person name="Jurka J."/>
            <person name="Kiialainen A."/>
            <person name="Lindgren G."/>
            <person name="Liu J."/>
            <person name="Magnani E."/>
            <person name="Mickelson J.R."/>
            <person name="Murray J."/>
            <person name="Nergadze S.G."/>
            <person name="Onofrio R."/>
            <person name="Pedroni S."/>
            <person name="Piras M.F."/>
            <person name="Raudsepp T."/>
            <person name="Rocchi M."/>
            <person name="Roeed K.H."/>
            <person name="Ryder O.A."/>
            <person name="Searle S."/>
            <person name="Skow L."/>
            <person name="Swinburne J.E."/>
            <person name="Syvaenen A.C."/>
            <person name="Tozaki T."/>
            <person name="Valberg S.J."/>
            <person name="Vaudin M."/>
            <person name="White J.R."/>
            <person name="Zody M.C."/>
            <person name="Lander E.S."/>
            <person name="Lindblad-Toh K."/>
        </authorList>
    </citation>
    <scope>NUCLEOTIDE SEQUENCE [LARGE SCALE GENOMIC DNA]</scope>
    <source>
        <strain evidence="8 9">Thoroughbred</strain>
    </source>
</reference>
<keyword evidence="3" id="KW-0206">Cytoskeleton</keyword>
<dbReference type="GeneTree" id="ENSGT00390000003024"/>
<evidence type="ECO:0000259" key="7">
    <source>
        <dbReference type="Pfam" id="PF14738"/>
    </source>
</evidence>
<dbReference type="Ensembl" id="ENSECAT00000112650.1">
    <property type="protein sequence ID" value="ENSECAP00000086331.1"/>
    <property type="gene ID" value="ENSECAG00000016423.3"/>
</dbReference>
<comment type="similarity">
    <text evidence="5">Belongs to the CFAP91 family.</text>
</comment>
<gene>
    <name evidence="8" type="primary">CFAP91</name>
</gene>
<keyword evidence="2" id="KW-0963">Cytoplasm</keyword>
<evidence type="ECO:0000313" key="8">
    <source>
        <dbReference type="Ensembl" id="ENSECAP00000086331.1"/>
    </source>
</evidence>
<keyword evidence="4" id="KW-0966">Cell projection</keyword>
<dbReference type="GO" id="GO:0005930">
    <property type="term" value="C:axoneme"/>
    <property type="evidence" value="ECO:0007669"/>
    <property type="project" value="UniProtKB-SubCell"/>
</dbReference>
<evidence type="ECO:0000256" key="2">
    <source>
        <dbReference type="ARBA" id="ARBA00022490"/>
    </source>
</evidence>
<dbReference type="PANTHER" id="PTHR22455">
    <property type="entry name" value="CILIA- AND FLAGELLA-ASSOCIATED PROTEIN 91"/>
    <property type="match status" value="1"/>
</dbReference>
<evidence type="ECO:0000256" key="5">
    <source>
        <dbReference type="ARBA" id="ARBA00029468"/>
    </source>
</evidence>
<evidence type="ECO:0000256" key="3">
    <source>
        <dbReference type="ARBA" id="ARBA00023212"/>
    </source>
</evidence>
<evidence type="ECO:0000256" key="4">
    <source>
        <dbReference type="ARBA" id="ARBA00023273"/>
    </source>
</evidence>
<dbReference type="InterPro" id="IPR026720">
    <property type="entry name" value="CFAP91"/>
</dbReference>